<reference evidence="3" key="2">
    <citation type="submission" date="2020-05" db="UniProtKB">
        <authorList>
            <consortium name="EnsemblMetazoa"/>
        </authorList>
    </citation>
    <scope>IDENTIFICATION</scope>
    <source>
        <strain evidence="3">wikel</strain>
    </source>
</reference>
<sequence length="146" mass="15257">MAARDTPPDDAMDRDDAYATLLKIPAADTALGGAGELTLTRPPDYGPLSLKRGSPTVASRRKLPAENLHRQDEDPPGGRKSCGKLSDHGGPCNVLRGENARHAVPDSPWTERTPFFGASDGPAAPLDQLSAPPCWDSSCGDGGGRA</sequence>
<feature type="compositionally biased region" description="Basic and acidic residues" evidence="1">
    <location>
        <begin position="63"/>
        <end position="77"/>
    </location>
</feature>
<keyword evidence="4" id="KW-1185">Reference proteome</keyword>
<dbReference type="Proteomes" id="UP000001555">
    <property type="component" value="Unassembled WGS sequence"/>
</dbReference>
<evidence type="ECO:0000313" key="2">
    <source>
        <dbReference type="EMBL" id="EEC10840.1"/>
    </source>
</evidence>
<name>B7PW68_IXOSC</name>
<dbReference type="VEuPathDB" id="VectorBase:ISCI006938"/>
<dbReference type="InParanoid" id="B7PW68"/>
<evidence type="ECO:0000313" key="3">
    <source>
        <dbReference type="EnsemblMetazoa" id="ISCW006938-PA"/>
    </source>
</evidence>
<gene>
    <name evidence="2" type="ORF">IscW_ISCW006938</name>
</gene>
<proteinExistence type="predicted"/>
<dbReference type="EMBL" id="ABJB010507424">
    <property type="status" value="NOT_ANNOTATED_CDS"/>
    <property type="molecule type" value="Genomic_DNA"/>
</dbReference>
<accession>B7PW68</accession>
<organism>
    <name type="scientific">Ixodes scapularis</name>
    <name type="common">Black-legged tick</name>
    <name type="synonym">Deer tick</name>
    <dbReference type="NCBI Taxonomy" id="6945"/>
    <lineage>
        <taxon>Eukaryota</taxon>
        <taxon>Metazoa</taxon>
        <taxon>Ecdysozoa</taxon>
        <taxon>Arthropoda</taxon>
        <taxon>Chelicerata</taxon>
        <taxon>Arachnida</taxon>
        <taxon>Acari</taxon>
        <taxon>Parasitiformes</taxon>
        <taxon>Ixodida</taxon>
        <taxon>Ixodoidea</taxon>
        <taxon>Ixodidae</taxon>
        <taxon>Ixodinae</taxon>
        <taxon>Ixodes</taxon>
    </lineage>
</organism>
<dbReference type="EMBL" id="DS806160">
    <property type="protein sequence ID" value="EEC10840.1"/>
    <property type="molecule type" value="Genomic_DNA"/>
</dbReference>
<evidence type="ECO:0000313" key="4">
    <source>
        <dbReference type="Proteomes" id="UP000001555"/>
    </source>
</evidence>
<feature type="region of interest" description="Disordered" evidence="1">
    <location>
        <begin position="33"/>
        <end position="146"/>
    </location>
</feature>
<evidence type="ECO:0000256" key="1">
    <source>
        <dbReference type="SAM" id="MobiDB-lite"/>
    </source>
</evidence>
<reference evidence="2 4" key="1">
    <citation type="submission" date="2008-03" db="EMBL/GenBank/DDBJ databases">
        <title>Annotation of Ixodes scapularis.</title>
        <authorList>
            <consortium name="Ixodes scapularis Genome Project Consortium"/>
            <person name="Caler E."/>
            <person name="Hannick L.I."/>
            <person name="Bidwell S."/>
            <person name="Joardar V."/>
            <person name="Thiagarajan M."/>
            <person name="Amedeo P."/>
            <person name="Galinsky K.J."/>
            <person name="Schobel S."/>
            <person name="Inman J."/>
            <person name="Hostetler J."/>
            <person name="Miller J."/>
            <person name="Hammond M."/>
            <person name="Megy K."/>
            <person name="Lawson D."/>
            <person name="Kodira C."/>
            <person name="Sutton G."/>
            <person name="Meyer J."/>
            <person name="Hill C.A."/>
            <person name="Birren B."/>
            <person name="Nene V."/>
            <person name="Collins F."/>
            <person name="Alarcon-Chaidez F."/>
            <person name="Wikel S."/>
            <person name="Strausberg R."/>
        </authorList>
    </citation>
    <scope>NUCLEOTIDE SEQUENCE [LARGE SCALE GENOMIC DNA]</scope>
    <source>
        <strain evidence="4">Wikel</strain>
        <strain evidence="2">Wikel colony</strain>
    </source>
</reference>
<dbReference type="VEuPathDB" id="VectorBase:ISCW006938"/>
<dbReference type="EnsemblMetazoa" id="ISCW006938-RA">
    <property type="protein sequence ID" value="ISCW006938-PA"/>
    <property type="gene ID" value="ISCW006938"/>
</dbReference>
<dbReference type="HOGENOM" id="CLU_1779496_0_0_1"/>
<protein>
    <submittedName>
        <fullName evidence="2 3">Uncharacterized protein</fullName>
    </submittedName>
</protein>
<dbReference type="AlphaFoldDB" id="B7PW68"/>
<dbReference type="PaxDb" id="6945-B7PW68"/>